<dbReference type="Gene3D" id="2.60.40.10">
    <property type="entry name" value="Immunoglobulins"/>
    <property type="match status" value="1"/>
</dbReference>
<evidence type="ECO:0000256" key="6">
    <source>
        <dbReference type="ARBA" id="ARBA00023295"/>
    </source>
</evidence>
<dbReference type="GO" id="GO:0005576">
    <property type="term" value="C:extracellular region"/>
    <property type="evidence" value="ECO:0007669"/>
    <property type="project" value="UniProtKB-SubCell"/>
</dbReference>
<dbReference type="Gene3D" id="3.40.50.1700">
    <property type="entry name" value="Glycoside hydrolase family 3 C-terminal domain"/>
    <property type="match status" value="1"/>
</dbReference>
<protein>
    <recommendedName>
        <fullName evidence="7">Fibronectin type III-like domain-containing protein</fullName>
    </recommendedName>
</protein>
<dbReference type="SUPFAM" id="SSF52279">
    <property type="entry name" value="Beta-D-glucan exohydrolase, C-terminal domain"/>
    <property type="match status" value="1"/>
</dbReference>
<dbReference type="FunFam" id="3.40.50.1700:FF:000001">
    <property type="entry name" value="probable beta-D-xylosidase 2"/>
    <property type="match status" value="1"/>
</dbReference>
<dbReference type="Gene3D" id="3.20.20.300">
    <property type="entry name" value="Glycoside hydrolase, family 3, N-terminal domain"/>
    <property type="match status" value="1"/>
</dbReference>
<dbReference type="PANTHER" id="PTHR42721">
    <property type="entry name" value="SUGAR HYDROLASE-RELATED"/>
    <property type="match status" value="1"/>
</dbReference>
<dbReference type="InterPro" id="IPR001764">
    <property type="entry name" value="Glyco_hydro_3_N"/>
</dbReference>
<dbReference type="InterPro" id="IPR036881">
    <property type="entry name" value="Glyco_hydro_3_C_sf"/>
</dbReference>
<feature type="domain" description="Fibronectin type III-like" evidence="7">
    <location>
        <begin position="726"/>
        <end position="796"/>
    </location>
</feature>
<keyword evidence="2" id="KW-0964">Secreted</keyword>
<keyword evidence="4" id="KW-0378">Hydrolase</keyword>
<comment type="subcellular location">
    <subcellularLocation>
        <location evidence="1">Secreted</location>
    </subcellularLocation>
</comment>
<evidence type="ECO:0000256" key="4">
    <source>
        <dbReference type="ARBA" id="ARBA00022801"/>
    </source>
</evidence>
<dbReference type="InterPro" id="IPR026891">
    <property type="entry name" value="Fn3-like"/>
</dbReference>
<evidence type="ECO:0000313" key="9">
    <source>
        <dbReference type="Proteomes" id="UP001153076"/>
    </source>
</evidence>
<dbReference type="EMBL" id="JAKOGI010000177">
    <property type="protein sequence ID" value="KAJ8441046.1"/>
    <property type="molecule type" value="Genomic_DNA"/>
</dbReference>
<dbReference type="InterPro" id="IPR002772">
    <property type="entry name" value="Glyco_hydro_3_C"/>
</dbReference>
<dbReference type="InterPro" id="IPR013783">
    <property type="entry name" value="Ig-like_fold"/>
</dbReference>
<dbReference type="SMART" id="SM01217">
    <property type="entry name" value="Fn3_like"/>
    <property type="match status" value="1"/>
</dbReference>
<dbReference type="Pfam" id="PF01915">
    <property type="entry name" value="Glyco_hydro_3_C"/>
    <property type="match status" value="1"/>
</dbReference>
<keyword evidence="5" id="KW-0325">Glycoprotein</keyword>
<dbReference type="GO" id="GO:0046556">
    <property type="term" value="F:alpha-L-arabinofuranosidase activity"/>
    <property type="evidence" value="ECO:0007669"/>
    <property type="project" value="TreeGrafter"/>
</dbReference>
<evidence type="ECO:0000313" key="8">
    <source>
        <dbReference type="EMBL" id="KAJ8441046.1"/>
    </source>
</evidence>
<dbReference type="InterPro" id="IPR017853">
    <property type="entry name" value="GH"/>
</dbReference>
<dbReference type="SUPFAM" id="SSF51445">
    <property type="entry name" value="(Trans)glycosidases"/>
    <property type="match status" value="1"/>
</dbReference>
<dbReference type="Pfam" id="PF14310">
    <property type="entry name" value="Fn3-like"/>
    <property type="match status" value="1"/>
</dbReference>
<evidence type="ECO:0000256" key="1">
    <source>
        <dbReference type="ARBA" id="ARBA00004613"/>
    </source>
</evidence>
<organism evidence="8 9">
    <name type="scientific">Carnegiea gigantea</name>
    <dbReference type="NCBI Taxonomy" id="171969"/>
    <lineage>
        <taxon>Eukaryota</taxon>
        <taxon>Viridiplantae</taxon>
        <taxon>Streptophyta</taxon>
        <taxon>Embryophyta</taxon>
        <taxon>Tracheophyta</taxon>
        <taxon>Spermatophyta</taxon>
        <taxon>Magnoliopsida</taxon>
        <taxon>eudicotyledons</taxon>
        <taxon>Gunneridae</taxon>
        <taxon>Pentapetalae</taxon>
        <taxon>Caryophyllales</taxon>
        <taxon>Cactineae</taxon>
        <taxon>Cactaceae</taxon>
        <taxon>Cactoideae</taxon>
        <taxon>Echinocereeae</taxon>
        <taxon>Carnegiea</taxon>
    </lineage>
</organism>
<proteinExistence type="predicted"/>
<reference evidence="8" key="1">
    <citation type="submission" date="2022-04" db="EMBL/GenBank/DDBJ databases">
        <title>Carnegiea gigantea Genome sequencing and assembly v2.</title>
        <authorList>
            <person name="Copetti D."/>
            <person name="Sanderson M.J."/>
            <person name="Burquez A."/>
            <person name="Wojciechowski M.F."/>
        </authorList>
    </citation>
    <scope>NUCLEOTIDE SEQUENCE</scope>
    <source>
        <strain evidence="8">SGP5-SGP5p</strain>
        <tissue evidence="8">Aerial part</tissue>
    </source>
</reference>
<accession>A0A9Q1QGV3</accession>
<name>A0A9Q1QGV3_9CARY</name>
<comment type="caution">
    <text evidence="8">The sequence shown here is derived from an EMBL/GenBank/DDBJ whole genome shotgun (WGS) entry which is preliminary data.</text>
</comment>
<dbReference type="OrthoDB" id="47059at2759"/>
<dbReference type="AlphaFoldDB" id="A0A9Q1QGV3"/>
<evidence type="ECO:0000256" key="5">
    <source>
        <dbReference type="ARBA" id="ARBA00023180"/>
    </source>
</evidence>
<evidence type="ECO:0000256" key="3">
    <source>
        <dbReference type="ARBA" id="ARBA00022729"/>
    </source>
</evidence>
<evidence type="ECO:0000259" key="7">
    <source>
        <dbReference type="SMART" id="SM01217"/>
    </source>
</evidence>
<dbReference type="InterPro" id="IPR036962">
    <property type="entry name" value="Glyco_hydro_3_N_sf"/>
</dbReference>
<dbReference type="PANTHER" id="PTHR42721:SF1">
    <property type="entry name" value="BETA-D-XYLOSIDASE 6-RELATED"/>
    <property type="match status" value="1"/>
</dbReference>
<dbReference type="GO" id="GO:0045493">
    <property type="term" value="P:xylan catabolic process"/>
    <property type="evidence" value="ECO:0007669"/>
    <property type="project" value="InterPro"/>
</dbReference>
<dbReference type="Proteomes" id="UP001153076">
    <property type="component" value="Unassembled WGS sequence"/>
</dbReference>
<dbReference type="Pfam" id="PF00933">
    <property type="entry name" value="Glyco_hydro_3"/>
    <property type="match status" value="1"/>
</dbReference>
<dbReference type="InterPro" id="IPR044993">
    <property type="entry name" value="BXL"/>
</dbReference>
<dbReference type="GO" id="GO:0009044">
    <property type="term" value="F:xylan 1,4-beta-xylosidase activity"/>
    <property type="evidence" value="ECO:0007669"/>
    <property type="project" value="InterPro"/>
</dbReference>
<sequence>MPFHSNFRFRFRFRCSRPLFLILYFLPFVLSLLQLRLTPASAIQFPCKPPQNSYPFCNSSLPISFRARSLISLLTLPEKIQFLCNNFTGIPRLGIPPYQWWSESLHGIATNGPGISFNGTIKSATMFPQVLNTAASFNRSLWFRIASAVAVEARAMYNSGQAGLTFWAPNINIFRDPRWGRGQETPGEDPLLASAYAVEYVKGFQGQDESDSVVIGYADRDRRVLEEDGGTRLMLSACCKHFTAYDLEKWGNYSRYSFNAVVTEQDMADTYQPPFKSCIQHGKASCLMCSYNSINGIPACSRADFLQQARKDWGFSGYITSDCDAVATIYEYQFYAKTAYDAVADALKAGVDINCGTYMLYNTAFAIEKGRLQEEDVDRALQNLVTVLFRLGFFDGDPLKGNFGRLGSQDVCTKEHQGLALEAARQGIVLLKNDKKFLPLNKNDVSSLAIIGPGASTSSQLLGGYSGIPCRAKNYVEGLQKYIKKTSCVHGCLDVACESNSTFDEALLVAEASDYVILVVGLDLTQETEDRDRVTLLLPGKQMELVSMVAAVSKRPLIVVLTGGGPVDVSFAKGDPRIASILWVGYPGEAGGEALAQVVFGDYNPGGRLPMTWYPESFTKIPMNDMNMRANPSRRYPGRTYRFYTEEPVYHFGHGLSYTDYTYKLLSVPNQLSLLRFMKSGAGKRELYQTEAGVEYIATDELLSCEMLSFSVQISVMNMGHMDGSHVVMVYSKASRAVDGAPEKQLVGFSRVHIRAFGATEMSIEVDPCEHLSFANEHGQRILTLGEHILVVGDLEHSLLIAT</sequence>
<keyword evidence="3" id="KW-0732">Signal</keyword>
<keyword evidence="9" id="KW-1185">Reference proteome</keyword>
<keyword evidence="6" id="KW-0326">Glycosidase</keyword>
<dbReference type="GO" id="GO:0031222">
    <property type="term" value="P:arabinan catabolic process"/>
    <property type="evidence" value="ECO:0007669"/>
    <property type="project" value="TreeGrafter"/>
</dbReference>
<dbReference type="FunFam" id="3.20.20.300:FF:000004">
    <property type="entry name" value="probable beta-D-xylosidase 7"/>
    <property type="match status" value="1"/>
</dbReference>
<evidence type="ECO:0000256" key="2">
    <source>
        <dbReference type="ARBA" id="ARBA00022525"/>
    </source>
</evidence>
<gene>
    <name evidence="8" type="ORF">Cgig2_020337</name>
</gene>